<evidence type="ECO:0000313" key="3">
    <source>
        <dbReference type="Proteomes" id="UP000467124"/>
    </source>
</evidence>
<feature type="region of interest" description="Disordered" evidence="1">
    <location>
        <begin position="164"/>
        <end position="215"/>
    </location>
</feature>
<organism evidence="2 3">
    <name type="scientific">Nocardiopsis alba</name>
    <dbReference type="NCBI Taxonomy" id="53437"/>
    <lineage>
        <taxon>Bacteria</taxon>
        <taxon>Bacillati</taxon>
        <taxon>Actinomycetota</taxon>
        <taxon>Actinomycetes</taxon>
        <taxon>Streptosporangiales</taxon>
        <taxon>Nocardiopsidaceae</taxon>
        <taxon>Nocardiopsis</taxon>
    </lineage>
</organism>
<evidence type="ECO:0000256" key="1">
    <source>
        <dbReference type="SAM" id="MobiDB-lite"/>
    </source>
</evidence>
<dbReference type="Proteomes" id="UP000467124">
    <property type="component" value="Unassembled WGS sequence"/>
</dbReference>
<proteinExistence type="predicted"/>
<gene>
    <name evidence="2" type="ORF">GTW20_02305</name>
</gene>
<evidence type="ECO:0000313" key="2">
    <source>
        <dbReference type="EMBL" id="MYR31135.1"/>
    </source>
</evidence>
<reference evidence="2 3" key="1">
    <citation type="journal article" date="2019" name="Nat. Commun.">
        <title>The antimicrobial potential of Streptomyces from insect microbiomes.</title>
        <authorList>
            <person name="Chevrette M.G."/>
            <person name="Carlson C.M."/>
            <person name="Ortega H.E."/>
            <person name="Thomas C."/>
            <person name="Ananiev G.E."/>
            <person name="Barns K.J."/>
            <person name="Book A.J."/>
            <person name="Cagnazzo J."/>
            <person name="Carlos C."/>
            <person name="Flanigan W."/>
            <person name="Grubbs K.J."/>
            <person name="Horn H.A."/>
            <person name="Hoffmann F.M."/>
            <person name="Klassen J.L."/>
            <person name="Knack J.J."/>
            <person name="Lewin G.R."/>
            <person name="McDonald B.R."/>
            <person name="Muller L."/>
            <person name="Melo W.G.P."/>
            <person name="Pinto-Tomas A.A."/>
            <person name="Schmitz A."/>
            <person name="Wendt-Pienkowski E."/>
            <person name="Wildman S."/>
            <person name="Zhao M."/>
            <person name="Zhang F."/>
            <person name="Bugni T.S."/>
            <person name="Andes D.R."/>
            <person name="Pupo M.T."/>
            <person name="Currie C.R."/>
        </authorList>
    </citation>
    <scope>NUCLEOTIDE SEQUENCE [LARGE SCALE GENOMIC DNA]</scope>
    <source>
        <strain evidence="2 3">SID5840</strain>
    </source>
</reference>
<dbReference type="AlphaFoldDB" id="A0A7K2IMW3"/>
<accession>A0A7K2IMW3</accession>
<feature type="compositionally biased region" description="Pro residues" evidence="1">
    <location>
        <begin position="174"/>
        <end position="185"/>
    </location>
</feature>
<sequence>MLPLHREFHKTRPQRLPAGEWRSLRFDVDHEGREGAFYALVGQYEPQGALYDLSVGVVLEGVDRGAEVQIRASEYVKVEDAWVVARDRPIDSPVHVGGRAHFTYSWKDLLEPGRRVRVRVAQYGRSEAVIRGAEAVAFYLPDGHGTPAPGPWDAAGAHEGFHAQVPHGAQGYGPPVPPPMPPSPPGEYGLAPYPPPAGETTPPYPADGHRFPPAR</sequence>
<comment type="caution">
    <text evidence="2">The sequence shown here is derived from an EMBL/GenBank/DDBJ whole genome shotgun (WGS) entry which is preliminary data.</text>
</comment>
<dbReference type="EMBL" id="WWHY01000001">
    <property type="protein sequence ID" value="MYR31135.1"/>
    <property type="molecule type" value="Genomic_DNA"/>
</dbReference>
<protein>
    <submittedName>
        <fullName evidence="2">Uncharacterized protein</fullName>
    </submittedName>
</protein>
<dbReference type="RefSeq" id="WP_161110151.1">
    <property type="nucleotide sequence ID" value="NZ_JBHYOY010000012.1"/>
</dbReference>
<feature type="compositionally biased region" description="Pro residues" evidence="1">
    <location>
        <begin position="192"/>
        <end position="205"/>
    </location>
</feature>
<name>A0A7K2IMW3_9ACTN</name>